<keyword evidence="3 7" id="KW-0812">Transmembrane</keyword>
<dbReference type="InterPro" id="IPR035952">
    <property type="entry name" value="Rhomboid-like_sf"/>
</dbReference>
<evidence type="ECO:0000313" key="9">
    <source>
        <dbReference type="EMBL" id="PPK84324.1"/>
    </source>
</evidence>
<reference evidence="9 10" key="1">
    <citation type="submission" date="2018-02" db="EMBL/GenBank/DDBJ databases">
        <title>Genomic Encyclopedia of Archaeal and Bacterial Type Strains, Phase II (KMG-II): from individual species to whole genera.</title>
        <authorList>
            <person name="Goeker M."/>
        </authorList>
    </citation>
    <scope>NUCLEOTIDE SEQUENCE [LARGE SCALE GENOMIC DNA]</scope>
    <source>
        <strain evidence="9 10">DSM 29526</strain>
    </source>
</reference>
<comment type="caution">
    <text evidence="9">The sequence shown here is derived from an EMBL/GenBank/DDBJ whole genome shotgun (WGS) entry which is preliminary data.</text>
</comment>
<dbReference type="AlphaFoldDB" id="A0A2S6I0D8"/>
<feature type="domain" description="Peptidase S54 rhomboid" evidence="8">
    <location>
        <begin position="37"/>
        <end position="185"/>
    </location>
</feature>
<dbReference type="Proteomes" id="UP000237662">
    <property type="component" value="Unassembled WGS sequence"/>
</dbReference>
<evidence type="ECO:0000256" key="4">
    <source>
        <dbReference type="ARBA" id="ARBA00022801"/>
    </source>
</evidence>
<dbReference type="SUPFAM" id="SSF144091">
    <property type="entry name" value="Rhomboid-like"/>
    <property type="match status" value="1"/>
</dbReference>
<evidence type="ECO:0000256" key="7">
    <source>
        <dbReference type="SAM" id="Phobius"/>
    </source>
</evidence>
<dbReference type="Gene3D" id="1.20.1540.10">
    <property type="entry name" value="Rhomboid-like"/>
    <property type="match status" value="1"/>
</dbReference>
<feature type="transmembrane region" description="Helical" evidence="7">
    <location>
        <begin position="85"/>
        <end position="104"/>
    </location>
</feature>
<name>A0A2S6I0D8_9BACT</name>
<feature type="transmembrane region" description="Helical" evidence="7">
    <location>
        <begin position="170"/>
        <end position="189"/>
    </location>
</feature>
<dbReference type="GO" id="GO:0004252">
    <property type="term" value="F:serine-type endopeptidase activity"/>
    <property type="evidence" value="ECO:0007669"/>
    <property type="project" value="InterPro"/>
</dbReference>
<feature type="transmembrane region" description="Helical" evidence="7">
    <location>
        <begin position="111"/>
        <end position="130"/>
    </location>
</feature>
<gene>
    <name evidence="9" type="ORF">CLV84_4094</name>
</gene>
<organism evidence="9 10">
    <name type="scientific">Neolewinella xylanilytica</name>
    <dbReference type="NCBI Taxonomy" id="1514080"/>
    <lineage>
        <taxon>Bacteria</taxon>
        <taxon>Pseudomonadati</taxon>
        <taxon>Bacteroidota</taxon>
        <taxon>Saprospiria</taxon>
        <taxon>Saprospirales</taxon>
        <taxon>Lewinellaceae</taxon>
        <taxon>Neolewinella</taxon>
    </lineage>
</organism>
<evidence type="ECO:0000259" key="8">
    <source>
        <dbReference type="Pfam" id="PF01694"/>
    </source>
</evidence>
<keyword evidence="10" id="KW-1185">Reference proteome</keyword>
<evidence type="ECO:0000313" key="10">
    <source>
        <dbReference type="Proteomes" id="UP000237662"/>
    </source>
</evidence>
<dbReference type="GO" id="GO:0016020">
    <property type="term" value="C:membrane"/>
    <property type="evidence" value="ECO:0007669"/>
    <property type="project" value="UniProtKB-SubCell"/>
</dbReference>
<keyword evidence="6 7" id="KW-0472">Membrane</keyword>
<comment type="subcellular location">
    <subcellularLocation>
        <location evidence="1">Membrane</location>
        <topology evidence="1">Multi-pass membrane protein</topology>
    </subcellularLocation>
</comment>
<evidence type="ECO:0000256" key="1">
    <source>
        <dbReference type="ARBA" id="ARBA00004141"/>
    </source>
</evidence>
<dbReference type="EMBL" id="PTJC01000008">
    <property type="protein sequence ID" value="PPK84324.1"/>
    <property type="molecule type" value="Genomic_DNA"/>
</dbReference>
<comment type="similarity">
    <text evidence="2">Belongs to the peptidase S54 family.</text>
</comment>
<sequence>MTIIIILITVLISWQAFNNPELKSKLMFLPSAIKDRGEYYRFLTHGFVHGDFQHLLFNMYALYIFGQTAESIFSSYLFGPTFGKLAYLVFYCVAIVAASVPDYLRHQDNRMYASLGASGGVAAMLWPYIMLGPWNWFIFPPLPAILLGIGYILYSHYADKQGRGNIGHNAHLWGAIFGLVTYSVLLLSLQPELMQYFLEQLMQPKGPNF</sequence>
<dbReference type="RefSeq" id="WP_104421653.1">
    <property type="nucleotide sequence ID" value="NZ_PTJC01000008.1"/>
</dbReference>
<proteinExistence type="inferred from homology"/>
<protein>
    <submittedName>
        <fullName evidence="9">Rhomboid family protein</fullName>
    </submittedName>
</protein>
<dbReference type="InterPro" id="IPR022764">
    <property type="entry name" value="Peptidase_S54_rhomboid_dom"/>
</dbReference>
<accession>A0A2S6I0D8</accession>
<keyword evidence="5 7" id="KW-1133">Transmembrane helix</keyword>
<evidence type="ECO:0000256" key="2">
    <source>
        <dbReference type="ARBA" id="ARBA00009045"/>
    </source>
</evidence>
<dbReference type="InterPro" id="IPR050925">
    <property type="entry name" value="Rhomboid_protease_S54"/>
</dbReference>
<evidence type="ECO:0000256" key="3">
    <source>
        <dbReference type="ARBA" id="ARBA00022692"/>
    </source>
</evidence>
<keyword evidence="4" id="KW-0378">Hydrolase</keyword>
<dbReference type="PANTHER" id="PTHR43731">
    <property type="entry name" value="RHOMBOID PROTEASE"/>
    <property type="match status" value="1"/>
</dbReference>
<dbReference type="OrthoDB" id="9807874at2"/>
<dbReference type="PANTHER" id="PTHR43731:SF14">
    <property type="entry name" value="PRESENILIN-ASSOCIATED RHOMBOID-LIKE PROTEIN, MITOCHONDRIAL"/>
    <property type="match status" value="1"/>
</dbReference>
<evidence type="ECO:0000256" key="6">
    <source>
        <dbReference type="ARBA" id="ARBA00023136"/>
    </source>
</evidence>
<evidence type="ECO:0000256" key="5">
    <source>
        <dbReference type="ARBA" id="ARBA00022989"/>
    </source>
</evidence>
<dbReference type="Pfam" id="PF01694">
    <property type="entry name" value="Rhomboid"/>
    <property type="match status" value="1"/>
</dbReference>
<feature type="transmembrane region" description="Helical" evidence="7">
    <location>
        <begin position="136"/>
        <end position="158"/>
    </location>
</feature>